<dbReference type="EMBL" id="CP042997">
    <property type="protein sequence ID" value="QEH36567.1"/>
    <property type="molecule type" value="Genomic_DNA"/>
</dbReference>
<evidence type="ECO:0000313" key="2">
    <source>
        <dbReference type="EMBL" id="QEH36567.1"/>
    </source>
</evidence>
<feature type="domain" description="Bacterial bifunctional deaminase-reductase C-terminal" evidence="1">
    <location>
        <begin position="8"/>
        <end position="194"/>
    </location>
</feature>
<dbReference type="InterPro" id="IPR024072">
    <property type="entry name" value="DHFR-like_dom_sf"/>
</dbReference>
<dbReference type="InterPro" id="IPR050765">
    <property type="entry name" value="Riboflavin_Biosynth_HTPR"/>
</dbReference>
<dbReference type="Pfam" id="PF01872">
    <property type="entry name" value="RibD_C"/>
    <property type="match status" value="1"/>
</dbReference>
<keyword evidence="3" id="KW-1185">Reference proteome</keyword>
<dbReference type="RefSeq" id="WP_148596237.1">
    <property type="nucleotide sequence ID" value="NZ_CP042997.1"/>
</dbReference>
<gene>
    <name evidence="2" type="ORF">OJF2_51510</name>
</gene>
<reference evidence="2 3" key="1">
    <citation type="submission" date="2019-08" db="EMBL/GenBank/DDBJ databases">
        <title>Deep-cultivation of Planctomycetes and their phenomic and genomic characterization uncovers novel biology.</title>
        <authorList>
            <person name="Wiegand S."/>
            <person name="Jogler M."/>
            <person name="Boedeker C."/>
            <person name="Pinto D."/>
            <person name="Vollmers J."/>
            <person name="Rivas-Marin E."/>
            <person name="Kohn T."/>
            <person name="Peeters S.H."/>
            <person name="Heuer A."/>
            <person name="Rast P."/>
            <person name="Oberbeckmann S."/>
            <person name="Bunk B."/>
            <person name="Jeske O."/>
            <person name="Meyerdierks A."/>
            <person name="Storesund J.E."/>
            <person name="Kallscheuer N."/>
            <person name="Luecker S."/>
            <person name="Lage O.M."/>
            <person name="Pohl T."/>
            <person name="Merkel B.J."/>
            <person name="Hornburger P."/>
            <person name="Mueller R.-W."/>
            <person name="Bruemmer F."/>
            <person name="Labrenz M."/>
            <person name="Spormann A.M."/>
            <person name="Op den Camp H."/>
            <person name="Overmann J."/>
            <person name="Amann R."/>
            <person name="Jetten M.S.M."/>
            <person name="Mascher T."/>
            <person name="Medema M.H."/>
            <person name="Devos D.P."/>
            <person name="Kaster A.-K."/>
            <person name="Ovreas L."/>
            <person name="Rohde M."/>
            <person name="Galperin M.Y."/>
            <person name="Jogler C."/>
        </authorList>
    </citation>
    <scope>NUCLEOTIDE SEQUENCE [LARGE SCALE GENOMIC DNA]</scope>
    <source>
        <strain evidence="2 3">OJF2</strain>
    </source>
</reference>
<dbReference type="KEGG" id="agv:OJF2_51510"/>
<dbReference type="InterPro" id="IPR002734">
    <property type="entry name" value="RibDG_C"/>
</dbReference>
<proteinExistence type="predicted"/>
<sequence length="214" mass="23613">MPKVVVRIFACSLDGFGAGVQQSADEPFGKNAFQIMNWFKPTRTFQSMIGREGGTTGLDDSYASRAFEGIGASIMGRNMFSPLRGPWENEDWKGWWGDNPPFKHPVFVLTHHPRPTLEFENGTSFHFVSGSPEEVLEQARAAAGGKDVKVNGGTFTVRSFWKARLLDELHLVMAPVFVGEGERLLGGLGVEEDYEVAAFEASEAAVHYRIVKKG</sequence>
<dbReference type="Proteomes" id="UP000324233">
    <property type="component" value="Chromosome"/>
</dbReference>
<dbReference type="GO" id="GO:0008703">
    <property type="term" value="F:5-amino-6-(5-phosphoribosylamino)uracil reductase activity"/>
    <property type="evidence" value="ECO:0007669"/>
    <property type="project" value="InterPro"/>
</dbReference>
<dbReference type="AlphaFoldDB" id="A0A5B9W880"/>
<accession>A0A5B9W880</accession>
<evidence type="ECO:0000313" key="3">
    <source>
        <dbReference type="Proteomes" id="UP000324233"/>
    </source>
</evidence>
<protein>
    <recommendedName>
        <fullName evidence="1">Bacterial bifunctional deaminase-reductase C-terminal domain-containing protein</fullName>
    </recommendedName>
</protein>
<dbReference type="PANTHER" id="PTHR38011">
    <property type="entry name" value="DIHYDROFOLATE REDUCTASE FAMILY PROTEIN (AFU_ORTHOLOGUE AFUA_8G06820)"/>
    <property type="match status" value="1"/>
</dbReference>
<name>A0A5B9W880_9BACT</name>
<dbReference type="SUPFAM" id="SSF53597">
    <property type="entry name" value="Dihydrofolate reductase-like"/>
    <property type="match status" value="1"/>
</dbReference>
<dbReference type="PANTHER" id="PTHR38011:SF12">
    <property type="entry name" value="BIFUNCTIONAL DEAMINASE-REDUCTASE DOMAIN PROTEIN"/>
    <property type="match status" value="1"/>
</dbReference>
<evidence type="ECO:0000259" key="1">
    <source>
        <dbReference type="Pfam" id="PF01872"/>
    </source>
</evidence>
<organism evidence="2 3">
    <name type="scientific">Aquisphaera giovannonii</name>
    <dbReference type="NCBI Taxonomy" id="406548"/>
    <lineage>
        <taxon>Bacteria</taxon>
        <taxon>Pseudomonadati</taxon>
        <taxon>Planctomycetota</taxon>
        <taxon>Planctomycetia</taxon>
        <taxon>Isosphaerales</taxon>
        <taxon>Isosphaeraceae</taxon>
        <taxon>Aquisphaera</taxon>
    </lineage>
</organism>
<dbReference type="OrthoDB" id="195113at2"/>
<dbReference type="Gene3D" id="3.40.430.10">
    <property type="entry name" value="Dihydrofolate Reductase, subunit A"/>
    <property type="match status" value="1"/>
</dbReference>
<dbReference type="GO" id="GO:0009231">
    <property type="term" value="P:riboflavin biosynthetic process"/>
    <property type="evidence" value="ECO:0007669"/>
    <property type="project" value="InterPro"/>
</dbReference>